<evidence type="ECO:0000256" key="3">
    <source>
        <dbReference type="ARBA" id="ARBA00009982"/>
    </source>
</evidence>
<dbReference type="EMBL" id="RXOC01000006">
    <property type="protein sequence ID" value="RXF69759.1"/>
    <property type="molecule type" value="Genomic_DNA"/>
</dbReference>
<evidence type="ECO:0000313" key="13">
    <source>
        <dbReference type="EMBL" id="RXF69759.1"/>
    </source>
</evidence>
<dbReference type="PROSITE" id="PS00168">
    <property type="entry name" value="TRP_SYNTHASE_BETA"/>
    <property type="match status" value="1"/>
</dbReference>
<dbReference type="HAMAP" id="MF_00133">
    <property type="entry name" value="Trp_synth_beta"/>
    <property type="match status" value="1"/>
</dbReference>
<dbReference type="InterPro" id="IPR006653">
    <property type="entry name" value="Trp_synth_b_CS"/>
</dbReference>
<keyword evidence="6 11" id="KW-0822">Tryptophan biosynthesis</keyword>
<keyword evidence="9 11" id="KW-0456">Lyase</keyword>
<evidence type="ECO:0000256" key="4">
    <source>
        <dbReference type="ARBA" id="ARBA00011270"/>
    </source>
</evidence>
<evidence type="ECO:0000256" key="2">
    <source>
        <dbReference type="ARBA" id="ARBA00004733"/>
    </source>
</evidence>
<dbReference type="GO" id="GO:0004834">
    <property type="term" value="F:tryptophan synthase activity"/>
    <property type="evidence" value="ECO:0007669"/>
    <property type="project" value="UniProtKB-UniRule"/>
</dbReference>
<accession>A0A4Q0MAC5</accession>
<dbReference type="CDD" id="cd06446">
    <property type="entry name" value="Trp-synth_B"/>
    <property type="match status" value="1"/>
</dbReference>
<comment type="catalytic activity">
    <reaction evidence="10 11">
        <text>(1S,2R)-1-C-(indol-3-yl)glycerol 3-phosphate + L-serine = D-glyceraldehyde 3-phosphate + L-tryptophan + H2O</text>
        <dbReference type="Rhea" id="RHEA:10532"/>
        <dbReference type="ChEBI" id="CHEBI:15377"/>
        <dbReference type="ChEBI" id="CHEBI:33384"/>
        <dbReference type="ChEBI" id="CHEBI:57912"/>
        <dbReference type="ChEBI" id="CHEBI:58866"/>
        <dbReference type="ChEBI" id="CHEBI:59776"/>
        <dbReference type="EC" id="4.2.1.20"/>
    </reaction>
</comment>
<dbReference type="Proteomes" id="UP000290848">
    <property type="component" value="Unassembled WGS sequence"/>
</dbReference>
<dbReference type="PANTHER" id="PTHR48077:SF3">
    <property type="entry name" value="TRYPTOPHAN SYNTHASE"/>
    <property type="match status" value="1"/>
</dbReference>
<evidence type="ECO:0000256" key="8">
    <source>
        <dbReference type="ARBA" id="ARBA00023141"/>
    </source>
</evidence>
<dbReference type="InterPro" id="IPR023026">
    <property type="entry name" value="Trp_synth_beta/beta-like"/>
</dbReference>
<evidence type="ECO:0000313" key="14">
    <source>
        <dbReference type="Proteomes" id="UP000290848"/>
    </source>
</evidence>
<comment type="function">
    <text evidence="11">The beta subunit is responsible for the synthesis of L-tryptophan from indole and L-serine.</text>
</comment>
<dbReference type="UniPathway" id="UPA00035">
    <property type="reaction ID" value="UER00044"/>
</dbReference>
<feature type="modified residue" description="N6-(pyridoxal phosphate)lysine" evidence="11">
    <location>
        <position position="90"/>
    </location>
</feature>
<dbReference type="NCBIfam" id="TIGR00263">
    <property type="entry name" value="trpB"/>
    <property type="match status" value="1"/>
</dbReference>
<dbReference type="Gene3D" id="3.40.50.1100">
    <property type="match status" value="2"/>
</dbReference>
<evidence type="ECO:0000256" key="10">
    <source>
        <dbReference type="ARBA" id="ARBA00049047"/>
    </source>
</evidence>
<evidence type="ECO:0000256" key="1">
    <source>
        <dbReference type="ARBA" id="ARBA00001933"/>
    </source>
</evidence>
<keyword evidence="8 11" id="KW-0057">Aromatic amino acid biosynthesis</keyword>
<evidence type="ECO:0000256" key="9">
    <source>
        <dbReference type="ARBA" id="ARBA00023239"/>
    </source>
</evidence>
<evidence type="ECO:0000256" key="11">
    <source>
        <dbReference type="HAMAP-Rule" id="MF_00133"/>
    </source>
</evidence>
<dbReference type="PANTHER" id="PTHR48077">
    <property type="entry name" value="TRYPTOPHAN SYNTHASE-RELATED"/>
    <property type="match status" value="1"/>
</dbReference>
<dbReference type="InterPro" id="IPR036052">
    <property type="entry name" value="TrpB-like_PALP_sf"/>
</dbReference>
<evidence type="ECO:0000256" key="6">
    <source>
        <dbReference type="ARBA" id="ARBA00022822"/>
    </source>
</evidence>
<evidence type="ECO:0000259" key="12">
    <source>
        <dbReference type="Pfam" id="PF00291"/>
    </source>
</evidence>
<protein>
    <recommendedName>
        <fullName evidence="11">Tryptophan synthase beta chain</fullName>
        <ecNumber evidence="11">4.2.1.20</ecNumber>
    </recommendedName>
</protein>
<comment type="caution">
    <text evidence="13">The sequence shown here is derived from an EMBL/GenBank/DDBJ whole genome shotgun (WGS) entry which is preliminary data.</text>
</comment>
<sequence length="394" mass="43225">MMSYHVNEKGYYGNFGGAYIPEMLYPNIKELNEVYLEMIADPKFKEEYMGLLKDYVGRPSPLYLAERLSEKYGTTIYLKREDLNHTGAHKINNTVGQILLAERLGKKRIIAETGAGQHGVATATVCALKGLECIVYMGEVDIERQAPNVARMKMMGATVIPALSGSRTLKDATNEALRDWINNPADTHYIIGSVVGPHPYPDMVARFQSIISEETKWQLKEKTGKSNPDYVLACVGGGSNAMGMFYHFLDDDDVKLIAVEAAGKGVETGESAATTLLGKEGVLHGSRSIVMQTEDGQVVEPYSISAGLDYPGIGPQHAHLYASKRAEYVSIIDDEAMQAGLQLAKLEGIIPAIESAHAFAYLNKMQFKGDETVVVCLSGRGDKDLDTYMKYFGL</sequence>
<keyword evidence="7 11" id="KW-0663">Pyridoxal phosphate</keyword>
<dbReference type="FunFam" id="3.40.50.1100:FF:000004">
    <property type="entry name" value="Tryptophan synthase beta chain"/>
    <property type="match status" value="1"/>
</dbReference>
<dbReference type="InterPro" id="IPR001926">
    <property type="entry name" value="TrpB-like_PALP"/>
</dbReference>
<evidence type="ECO:0000256" key="5">
    <source>
        <dbReference type="ARBA" id="ARBA00022605"/>
    </source>
</evidence>
<keyword evidence="5 11" id="KW-0028">Amino-acid biosynthesis</keyword>
<comment type="similarity">
    <text evidence="3 11">Belongs to the TrpB family.</text>
</comment>
<feature type="domain" description="Tryptophan synthase beta chain-like PALP" evidence="12">
    <location>
        <begin position="57"/>
        <end position="379"/>
    </location>
</feature>
<name>A0A4Q0MAC5_9SPHI</name>
<dbReference type="GO" id="GO:0005737">
    <property type="term" value="C:cytoplasm"/>
    <property type="evidence" value="ECO:0007669"/>
    <property type="project" value="TreeGrafter"/>
</dbReference>
<comment type="pathway">
    <text evidence="2 11">Amino-acid biosynthesis; L-tryptophan biosynthesis; L-tryptophan from chorismate: step 5/5.</text>
</comment>
<dbReference type="PIRSF" id="PIRSF001413">
    <property type="entry name" value="Trp_syn_beta"/>
    <property type="match status" value="1"/>
</dbReference>
<dbReference type="AlphaFoldDB" id="A0A4Q0MAC5"/>
<dbReference type="EC" id="4.2.1.20" evidence="11"/>
<organism evidence="13 14">
    <name type="scientific">Arcticibacter tournemirensis</name>
    <dbReference type="NCBI Taxonomy" id="699437"/>
    <lineage>
        <taxon>Bacteria</taxon>
        <taxon>Pseudomonadati</taxon>
        <taxon>Bacteroidota</taxon>
        <taxon>Sphingobacteriia</taxon>
        <taxon>Sphingobacteriales</taxon>
        <taxon>Sphingobacteriaceae</taxon>
        <taxon>Arcticibacter</taxon>
    </lineage>
</organism>
<dbReference type="InterPro" id="IPR006654">
    <property type="entry name" value="Trp_synth_beta"/>
</dbReference>
<dbReference type="SUPFAM" id="SSF53686">
    <property type="entry name" value="Tryptophan synthase beta subunit-like PLP-dependent enzymes"/>
    <property type="match status" value="1"/>
</dbReference>
<proteinExistence type="inferred from homology"/>
<gene>
    <name evidence="11 13" type="primary">trpB</name>
    <name evidence="13" type="ORF">EKH83_10940</name>
</gene>
<dbReference type="Pfam" id="PF00291">
    <property type="entry name" value="PALP"/>
    <property type="match status" value="1"/>
</dbReference>
<comment type="subunit">
    <text evidence="4 11">Tetramer of two alpha and two beta chains.</text>
</comment>
<reference evidence="13 14" key="1">
    <citation type="submission" date="2018-12" db="EMBL/GenBank/DDBJ databases">
        <title>The Draft Genome Sequence of the Soil Bacterium Pedobacter tournemirensis R1.</title>
        <authorList>
            <person name="He J."/>
        </authorList>
    </citation>
    <scope>NUCLEOTIDE SEQUENCE [LARGE SCALE GENOMIC DNA]</scope>
    <source>
        <strain evidence="13 14">R1</strain>
    </source>
</reference>
<evidence type="ECO:0000256" key="7">
    <source>
        <dbReference type="ARBA" id="ARBA00022898"/>
    </source>
</evidence>
<dbReference type="FunFam" id="3.40.50.1100:FF:000001">
    <property type="entry name" value="Tryptophan synthase beta chain"/>
    <property type="match status" value="1"/>
</dbReference>
<comment type="cofactor">
    <cofactor evidence="1 11">
        <name>pyridoxal 5'-phosphate</name>
        <dbReference type="ChEBI" id="CHEBI:597326"/>
    </cofactor>
</comment>